<proteinExistence type="predicted"/>
<dbReference type="AlphaFoldDB" id="A0AAJ0G7F6"/>
<evidence type="ECO:0000256" key="2">
    <source>
        <dbReference type="SAM" id="MobiDB-lite"/>
    </source>
</evidence>
<feature type="coiled-coil region" evidence="1">
    <location>
        <begin position="192"/>
        <end position="219"/>
    </location>
</feature>
<dbReference type="Proteomes" id="UP001271007">
    <property type="component" value="Unassembled WGS sequence"/>
</dbReference>
<keyword evidence="1" id="KW-0175">Coiled coil</keyword>
<protein>
    <submittedName>
        <fullName evidence="3">Uncharacterized protein</fullName>
    </submittedName>
</protein>
<evidence type="ECO:0000256" key="1">
    <source>
        <dbReference type="SAM" id="Coils"/>
    </source>
</evidence>
<feature type="compositionally biased region" description="Low complexity" evidence="2">
    <location>
        <begin position="69"/>
        <end position="101"/>
    </location>
</feature>
<accession>A0AAJ0G7F6</accession>
<sequence length="598" mass="66900">MSSLSGLTNEGLEDRPLTEQNGDETERADSGYYLEDEEEYMPTVQPSEAVSEDAQASPPPVDEGSLHNSIDTQSAFSDSSSSGEEASPDATTTDDPFADFDSTVEHPEQGDEATQPLTAEEELTQEAEQKLSPTAIQDGALMPFSGRDEDTIKTRNVTYMRYPREKPPAKKGPIARGLPTRFKAESNDKADNERLRFSLDGAKGELNRLQHEQSEMADELRWTREELERIANKSRDAKLKFVDVDTALKTKIVEVDSWKAAFERQRPLAQAERQRVRRRELGLDTQEIGTQTESQDLEPSMGQLIDAGIIADLTPDLLLAIPLGVRFDVAEHIARWLDMGGSGVDCDFMEQVEQVEGMLAAEGTTFASLVASLTQAGFSFSARHLAQQIGTVMRPLGEVPVGISYAAGSMQEVLQAFARLSEDHQRIQREYIELAEADDDLTSRVHTLVHKCNELEIQYSDLQLAKGEKTERLAQGNRNTNDRPESYDRLKAEIDELTHERQELQFNNNLLRLEAARPPRQHAMAENDRFMEHIRALKVERDRQLLVNSAETEQADADEAWEQKLIAELREAQSTSIKYAWASTNKCAGGAENCVAWK</sequence>
<organism evidence="3 4">
    <name type="scientific">Extremus antarcticus</name>
    <dbReference type="NCBI Taxonomy" id="702011"/>
    <lineage>
        <taxon>Eukaryota</taxon>
        <taxon>Fungi</taxon>
        <taxon>Dikarya</taxon>
        <taxon>Ascomycota</taxon>
        <taxon>Pezizomycotina</taxon>
        <taxon>Dothideomycetes</taxon>
        <taxon>Dothideomycetidae</taxon>
        <taxon>Mycosphaerellales</taxon>
        <taxon>Extremaceae</taxon>
        <taxon>Extremus</taxon>
    </lineage>
</organism>
<reference evidence="3" key="1">
    <citation type="submission" date="2023-04" db="EMBL/GenBank/DDBJ databases">
        <title>Black Yeasts Isolated from many extreme environments.</title>
        <authorList>
            <person name="Coleine C."/>
            <person name="Stajich J.E."/>
            <person name="Selbmann L."/>
        </authorList>
    </citation>
    <scope>NUCLEOTIDE SEQUENCE</scope>
    <source>
        <strain evidence="3">CCFEE 5312</strain>
    </source>
</reference>
<feature type="region of interest" description="Disordered" evidence="2">
    <location>
        <begin position="1"/>
        <end position="149"/>
    </location>
</feature>
<evidence type="ECO:0000313" key="3">
    <source>
        <dbReference type="EMBL" id="KAK3051987.1"/>
    </source>
</evidence>
<dbReference type="EMBL" id="JAWDJX010000023">
    <property type="protein sequence ID" value="KAK3051987.1"/>
    <property type="molecule type" value="Genomic_DNA"/>
</dbReference>
<feature type="coiled-coil region" evidence="1">
    <location>
        <begin position="487"/>
        <end position="514"/>
    </location>
</feature>
<comment type="caution">
    <text evidence="3">The sequence shown here is derived from an EMBL/GenBank/DDBJ whole genome shotgun (WGS) entry which is preliminary data.</text>
</comment>
<name>A0AAJ0G7F6_9PEZI</name>
<gene>
    <name evidence="3" type="ORF">LTR09_006941</name>
</gene>
<keyword evidence="4" id="KW-1185">Reference proteome</keyword>
<evidence type="ECO:0000313" key="4">
    <source>
        <dbReference type="Proteomes" id="UP001271007"/>
    </source>
</evidence>